<evidence type="ECO:0000313" key="1">
    <source>
        <dbReference type="EMBL" id="KAK2555529.1"/>
    </source>
</evidence>
<reference evidence="1" key="1">
    <citation type="journal article" date="2023" name="G3 (Bethesda)">
        <title>Whole genome assembly and annotation of the endangered Caribbean coral Acropora cervicornis.</title>
        <authorList>
            <person name="Selwyn J.D."/>
            <person name="Vollmer S.V."/>
        </authorList>
    </citation>
    <scope>NUCLEOTIDE SEQUENCE</scope>
    <source>
        <strain evidence="1">K2</strain>
    </source>
</reference>
<sequence>MPPRKGQKNRFPVNRFLAIKRNQDVQLACALVKDKEYVAKAKKIKRLESKAKLIADKESQGFQEKASFSNNLKTRRQLLPTVLSDQGQIAIPGRSGRRRQNETLEAAKVLHGASSENMSPAYEGLAAVLNSKASVAELFNIIKKCKKIRYKAIPMLRKNFEKSLVNFVRSVNILCKDGIVSKQKYNAIRSSLSMCFDESGVCHKHINFMTNISVPRLFT</sequence>
<protein>
    <submittedName>
        <fullName evidence="1">Uncharacterized protein</fullName>
    </submittedName>
</protein>
<comment type="caution">
    <text evidence="1">The sequence shown here is derived from an EMBL/GenBank/DDBJ whole genome shotgun (WGS) entry which is preliminary data.</text>
</comment>
<evidence type="ECO:0000313" key="2">
    <source>
        <dbReference type="Proteomes" id="UP001249851"/>
    </source>
</evidence>
<accession>A0AAD9UZA7</accession>
<dbReference type="Proteomes" id="UP001249851">
    <property type="component" value="Unassembled WGS sequence"/>
</dbReference>
<dbReference type="AlphaFoldDB" id="A0AAD9UZA7"/>
<name>A0AAD9UZA7_ACRCE</name>
<proteinExistence type="predicted"/>
<reference evidence="1" key="2">
    <citation type="journal article" date="2023" name="Science">
        <title>Genomic signatures of disease resistance in endangered staghorn corals.</title>
        <authorList>
            <person name="Vollmer S.V."/>
            <person name="Selwyn J.D."/>
            <person name="Despard B.A."/>
            <person name="Roesel C.L."/>
        </authorList>
    </citation>
    <scope>NUCLEOTIDE SEQUENCE</scope>
    <source>
        <strain evidence="1">K2</strain>
    </source>
</reference>
<dbReference type="EMBL" id="JARQWQ010000062">
    <property type="protein sequence ID" value="KAK2555529.1"/>
    <property type="molecule type" value="Genomic_DNA"/>
</dbReference>
<gene>
    <name evidence="1" type="ORF">P5673_022870</name>
</gene>
<organism evidence="1 2">
    <name type="scientific">Acropora cervicornis</name>
    <name type="common">Staghorn coral</name>
    <dbReference type="NCBI Taxonomy" id="6130"/>
    <lineage>
        <taxon>Eukaryota</taxon>
        <taxon>Metazoa</taxon>
        <taxon>Cnidaria</taxon>
        <taxon>Anthozoa</taxon>
        <taxon>Hexacorallia</taxon>
        <taxon>Scleractinia</taxon>
        <taxon>Astrocoeniina</taxon>
        <taxon>Acroporidae</taxon>
        <taxon>Acropora</taxon>
    </lineage>
</organism>
<keyword evidence="2" id="KW-1185">Reference proteome</keyword>